<keyword evidence="16" id="KW-0325">Glycoprotein</keyword>
<dbReference type="GO" id="GO:0005509">
    <property type="term" value="F:calcium ion binding"/>
    <property type="evidence" value="ECO:0007669"/>
    <property type="project" value="InterPro"/>
</dbReference>
<accession>A0A5N4DBD0</accession>
<dbReference type="SMART" id="SM00179">
    <property type="entry name" value="EGF_CA"/>
    <property type="match status" value="1"/>
</dbReference>
<evidence type="ECO:0000256" key="25">
    <source>
        <dbReference type="ARBA" id="ARBA00083740"/>
    </source>
</evidence>
<keyword evidence="17" id="KW-0379">Hydroxylation</keyword>
<dbReference type="InterPro" id="IPR049883">
    <property type="entry name" value="NOTCH1_EGF-like"/>
</dbReference>
<keyword evidence="2" id="KW-0964">Secreted</keyword>
<evidence type="ECO:0000256" key="9">
    <source>
        <dbReference type="ARBA" id="ARBA00022737"/>
    </source>
</evidence>
<proteinExistence type="predicted"/>
<dbReference type="InterPro" id="IPR035976">
    <property type="entry name" value="Sushi/SCR/CCP_sf"/>
</dbReference>
<keyword evidence="8 28" id="KW-0732">Signal</keyword>
<keyword evidence="4" id="KW-0399">Innate immunity</keyword>
<evidence type="ECO:0000256" key="4">
    <source>
        <dbReference type="ARBA" id="ARBA00022588"/>
    </source>
</evidence>
<feature type="signal peptide" evidence="28">
    <location>
        <begin position="1"/>
        <end position="15"/>
    </location>
</feature>
<dbReference type="EC" id="3.4.21.104" evidence="20"/>
<comment type="function">
    <text evidence="19">Serum protease that plays an important role in the activation of the complement system via mannose-binding lectin. After activation by auto-catalytic cleavage it cleaves C2 and C4, leading to their activation and to the formation of C3 convertase.</text>
</comment>
<dbReference type="GO" id="GO:0005615">
    <property type="term" value="C:extracellular space"/>
    <property type="evidence" value="ECO:0007669"/>
    <property type="project" value="TreeGrafter"/>
</dbReference>
<keyword evidence="10" id="KW-0378">Hydrolase</keyword>
<keyword evidence="3" id="KW-0245">EGF-like domain</keyword>
<evidence type="ECO:0000256" key="22">
    <source>
        <dbReference type="ARBA" id="ARBA00071889"/>
    </source>
</evidence>
<dbReference type="SUPFAM" id="SSF57196">
    <property type="entry name" value="EGF/Laminin"/>
    <property type="match status" value="1"/>
</dbReference>
<dbReference type="PROSITE" id="PS50923">
    <property type="entry name" value="SUSHI"/>
    <property type="match status" value="2"/>
</dbReference>
<dbReference type="AlphaFoldDB" id="A0A5N4DBD0"/>
<keyword evidence="5 27" id="KW-0768">Sushi</keyword>
<organism evidence="31 32">
    <name type="scientific">Camelus dromedarius</name>
    <name type="common">Dromedary</name>
    <name type="synonym">Arabian camel</name>
    <dbReference type="NCBI Taxonomy" id="9838"/>
    <lineage>
        <taxon>Eukaryota</taxon>
        <taxon>Metazoa</taxon>
        <taxon>Chordata</taxon>
        <taxon>Craniata</taxon>
        <taxon>Vertebrata</taxon>
        <taxon>Euteleostomi</taxon>
        <taxon>Mammalia</taxon>
        <taxon>Eutheria</taxon>
        <taxon>Laurasiatheria</taxon>
        <taxon>Artiodactyla</taxon>
        <taxon>Tylopoda</taxon>
        <taxon>Camelidae</taxon>
        <taxon>Camelus</taxon>
    </lineage>
</organism>
<feature type="domain" description="Sushi" evidence="30">
    <location>
        <begin position="367"/>
        <end position="432"/>
    </location>
</feature>
<comment type="caution">
    <text evidence="27">Lacks conserved residue(s) required for the propagation of feature annotation.</text>
</comment>
<dbReference type="InterPro" id="IPR001881">
    <property type="entry name" value="EGF-like_Ca-bd_dom"/>
</dbReference>
<keyword evidence="9" id="KW-0677">Repeat</keyword>
<keyword evidence="13" id="KW-0106">Calcium</keyword>
<sequence length="510" mass="56903">MRLLLFLGLLWGAAATSSGPQWPKPMFGRLASPGFPGTYGNNEEQRWTLTAPPGYRLRLYFTHFHLEPSYLCEYDFVKLSSGTKVLATLCGWESTDTEQAPGNTTFYSRGSSLDVTFRSDYSNEKPFTGFEAFYSAEDIDECQAPPGEAPTCDHHCHNYLGGFYCSCRAGYALHQNKRTCSAQCSGQVFTARSGVLSSPEYPKPYPKLSSCAYSIHLEEGFSVILDFVESFDVETHPESHCPYDSLKVWFPGPRLTLAQQVLRIETKSNTVTITFVTDQSGDHAGWKIHYTSTGPPRTSLDISKALPSVLHIQSSQQLLKNPTQLVASSLYTLDVSFINEELLIAKLRLACYSPHPNPHAWFPYLAQPCPDPTAPPNGHISPVQAKYILKDRFFVFCETGYELLQGNLPLKSFAAVCQKDGSWDRPMPECSIVDCGPPDDLPNGQVEYITGPEVTTYKAVTQYRCNEFYVMRKDDGKYVCEADGFWTSSKGEKSLPVCEPGNGYIYTRDS</sequence>
<gene>
    <name evidence="31" type="ORF">Cadr_000013214</name>
</gene>
<dbReference type="Gene3D" id="2.10.70.10">
    <property type="entry name" value="Complement Module, domain 1"/>
    <property type="match status" value="2"/>
</dbReference>
<dbReference type="Pfam" id="PF00431">
    <property type="entry name" value="CUB"/>
    <property type="match status" value="2"/>
</dbReference>
<dbReference type="FunFam" id="2.60.120.290:FF:000012">
    <property type="entry name" value="mannan-binding lectin serine protease 1 isoform X1"/>
    <property type="match status" value="1"/>
</dbReference>
<keyword evidence="15 26" id="KW-1015">Disulfide bond</keyword>
<reference evidence="31 32" key="1">
    <citation type="journal article" date="2019" name="Mol. Ecol. Resour.">
        <title>Improving Illumina assemblies with Hi-C and long reads: an example with the North African dromedary.</title>
        <authorList>
            <person name="Elbers J.P."/>
            <person name="Rogers M.F."/>
            <person name="Perelman P.L."/>
            <person name="Proskuryakova A.A."/>
            <person name="Serdyukova N.A."/>
            <person name="Johnson W.E."/>
            <person name="Horin P."/>
            <person name="Corander J."/>
            <person name="Murphy D."/>
            <person name="Burger P.A."/>
        </authorList>
    </citation>
    <scope>NUCLEOTIDE SEQUENCE [LARGE SCALE GENOMIC DNA]</scope>
    <source>
        <strain evidence="31">Drom800</strain>
        <tissue evidence="31">Blood</tissue>
    </source>
</reference>
<dbReference type="PROSITE" id="PS01186">
    <property type="entry name" value="EGF_2"/>
    <property type="match status" value="1"/>
</dbReference>
<evidence type="ECO:0000256" key="21">
    <source>
        <dbReference type="ARBA" id="ARBA00069913"/>
    </source>
</evidence>
<dbReference type="InterPro" id="IPR018097">
    <property type="entry name" value="EGF_Ca-bd_CS"/>
</dbReference>
<evidence type="ECO:0000256" key="27">
    <source>
        <dbReference type="PROSITE-ProRule" id="PRU00302"/>
    </source>
</evidence>
<evidence type="ECO:0000256" key="7">
    <source>
        <dbReference type="ARBA" id="ARBA00022723"/>
    </source>
</evidence>
<evidence type="ECO:0000256" key="11">
    <source>
        <dbReference type="ARBA" id="ARBA00022813"/>
    </source>
</evidence>
<dbReference type="EMBL" id="JWIN03000013">
    <property type="protein sequence ID" value="KAB1268397.1"/>
    <property type="molecule type" value="Genomic_DNA"/>
</dbReference>
<dbReference type="SMART" id="SM00042">
    <property type="entry name" value="CUB"/>
    <property type="match status" value="2"/>
</dbReference>
<comment type="caution">
    <text evidence="31">The sequence shown here is derived from an EMBL/GenBank/DDBJ whole genome shotgun (WGS) entry which is preliminary data.</text>
</comment>
<keyword evidence="32" id="KW-1185">Reference proteome</keyword>
<dbReference type="Pfam" id="PF07645">
    <property type="entry name" value="EGF_CA"/>
    <property type="match status" value="1"/>
</dbReference>
<evidence type="ECO:0000256" key="3">
    <source>
        <dbReference type="ARBA" id="ARBA00022536"/>
    </source>
</evidence>
<protein>
    <recommendedName>
        <fullName evidence="22">Complement C1s subcomponent</fullName>
        <ecNumber evidence="20">3.4.21.104</ecNumber>
    </recommendedName>
    <alternativeName>
        <fullName evidence="24">Complement component 1 subcomponent s</fullName>
    </alternativeName>
    <alternativeName>
        <fullName evidence="25">MBL-associated serine protease 2</fullName>
    </alternativeName>
    <alternativeName>
        <fullName evidence="21">Mannan-binding lectin serine protease 2</fullName>
    </alternativeName>
    <alternativeName>
        <fullName evidence="23">Mannose-binding protein-associated serine protease 2</fullName>
    </alternativeName>
</protein>
<dbReference type="Gene3D" id="2.60.120.290">
    <property type="entry name" value="Spermadhesin, CUB domain"/>
    <property type="match status" value="2"/>
</dbReference>
<dbReference type="PROSITE" id="PS01180">
    <property type="entry name" value="CUB"/>
    <property type="match status" value="2"/>
</dbReference>
<evidence type="ECO:0000256" key="23">
    <source>
        <dbReference type="ARBA" id="ARBA00081005"/>
    </source>
</evidence>
<feature type="domain" description="CUB" evidence="29">
    <location>
        <begin position="18"/>
        <end position="137"/>
    </location>
</feature>
<evidence type="ECO:0000256" key="2">
    <source>
        <dbReference type="ARBA" id="ARBA00022525"/>
    </source>
</evidence>
<evidence type="ECO:0000256" key="6">
    <source>
        <dbReference type="ARBA" id="ARBA00022670"/>
    </source>
</evidence>
<comment type="catalytic activity">
    <reaction evidence="18">
        <text>Selective cleavage after Arg-223 in complement component C2 (-Ser-Leu-Gly-Arg-|-Lys-Ile-Gln-Ile) and after Arg-76 in complement component C4 (-Gly-Leu-Gln-Arg-|-Ala-Leu-Glu-Ile).</text>
        <dbReference type="EC" id="3.4.21.104"/>
    </reaction>
</comment>
<dbReference type="InterPro" id="IPR000152">
    <property type="entry name" value="EGF-type_Asp/Asn_hydroxyl_site"/>
</dbReference>
<keyword evidence="11" id="KW-0068">Autocatalytic cleavage</keyword>
<dbReference type="InterPro" id="IPR000436">
    <property type="entry name" value="Sushi_SCR_CCP_dom"/>
</dbReference>
<dbReference type="PANTHER" id="PTHR24255">
    <property type="entry name" value="COMPLEMENT COMPONENT 1, S SUBCOMPONENT-RELATED"/>
    <property type="match status" value="1"/>
</dbReference>
<feature type="domain" description="CUB" evidence="29">
    <location>
        <begin position="184"/>
        <end position="293"/>
    </location>
</feature>
<evidence type="ECO:0000256" key="8">
    <source>
        <dbReference type="ARBA" id="ARBA00022729"/>
    </source>
</evidence>
<dbReference type="SMART" id="SM00181">
    <property type="entry name" value="EGF"/>
    <property type="match status" value="1"/>
</dbReference>
<dbReference type="CDD" id="cd00054">
    <property type="entry name" value="EGF_CA"/>
    <property type="match status" value="1"/>
</dbReference>
<dbReference type="FunFam" id="2.10.25.10:FF:000059">
    <property type="entry name" value="Mannan-binding lectin serine protease 1"/>
    <property type="match status" value="1"/>
</dbReference>
<dbReference type="SMART" id="SM00032">
    <property type="entry name" value="CCP"/>
    <property type="match status" value="2"/>
</dbReference>
<keyword evidence="7" id="KW-0479">Metal-binding</keyword>
<dbReference type="FunFam" id="2.60.120.290:FF:000006">
    <property type="entry name" value="Mannan-binding lectin serine protease 1"/>
    <property type="match status" value="1"/>
</dbReference>
<dbReference type="GO" id="GO:0006508">
    <property type="term" value="P:proteolysis"/>
    <property type="evidence" value="ECO:0007669"/>
    <property type="project" value="UniProtKB-KW"/>
</dbReference>
<dbReference type="PROSITE" id="PS01187">
    <property type="entry name" value="EGF_CA"/>
    <property type="match status" value="1"/>
</dbReference>
<comment type="subcellular location">
    <subcellularLocation>
        <location evidence="1">Secreted</location>
    </subcellularLocation>
</comment>
<feature type="domain" description="Sushi" evidence="30">
    <location>
        <begin position="433"/>
        <end position="500"/>
    </location>
</feature>
<name>A0A5N4DBD0_CAMDR</name>
<feature type="disulfide bond" evidence="26">
    <location>
        <begin position="184"/>
        <end position="211"/>
    </location>
</feature>
<evidence type="ECO:0000256" key="14">
    <source>
        <dbReference type="ARBA" id="ARBA00022859"/>
    </source>
</evidence>
<evidence type="ECO:0000256" key="17">
    <source>
        <dbReference type="ARBA" id="ARBA00023278"/>
    </source>
</evidence>
<evidence type="ECO:0000256" key="24">
    <source>
        <dbReference type="ARBA" id="ARBA00082734"/>
    </source>
</evidence>
<evidence type="ECO:0000256" key="13">
    <source>
        <dbReference type="ARBA" id="ARBA00022837"/>
    </source>
</evidence>
<dbReference type="CDD" id="cd00033">
    <property type="entry name" value="CCP"/>
    <property type="match status" value="2"/>
</dbReference>
<dbReference type="GO" id="GO:0004252">
    <property type="term" value="F:serine-type endopeptidase activity"/>
    <property type="evidence" value="ECO:0007669"/>
    <property type="project" value="TreeGrafter"/>
</dbReference>
<dbReference type="GO" id="GO:0001867">
    <property type="term" value="P:complement activation, lectin pathway"/>
    <property type="evidence" value="ECO:0007669"/>
    <property type="project" value="TreeGrafter"/>
</dbReference>
<evidence type="ECO:0000256" key="1">
    <source>
        <dbReference type="ARBA" id="ARBA00004613"/>
    </source>
</evidence>
<dbReference type="FunFam" id="2.10.70.10:FF:000016">
    <property type="entry name" value="Mannan-binding lectin serine protease 1"/>
    <property type="match status" value="1"/>
</dbReference>
<evidence type="ECO:0000256" key="12">
    <source>
        <dbReference type="ARBA" id="ARBA00022825"/>
    </source>
</evidence>
<keyword evidence="14" id="KW-0391">Immunity</keyword>
<dbReference type="InterPro" id="IPR035914">
    <property type="entry name" value="Sperma_CUB_dom_sf"/>
</dbReference>
<evidence type="ECO:0000256" key="16">
    <source>
        <dbReference type="ARBA" id="ARBA00023180"/>
    </source>
</evidence>
<keyword evidence="6 31" id="KW-0645">Protease</keyword>
<dbReference type="STRING" id="9838.ENSCDRP00005023520"/>
<evidence type="ECO:0000256" key="19">
    <source>
        <dbReference type="ARBA" id="ARBA00057864"/>
    </source>
</evidence>
<dbReference type="SUPFAM" id="SSF49854">
    <property type="entry name" value="Spermadhesin, CUB domain"/>
    <property type="match status" value="2"/>
</dbReference>
<evidence type="ECO:0000256" key="10">
    <source>
        <dbReference type="ARBA" id="ARBA00022801"/>
    </source>
</evidence>
<dbReference type="Proteomes" id="UP000299084">
    <property type="component" value="Unassembled WGS sequence"/>
</dbReference>
<evidence type="ECO:0000256" key="28">
    <source>
        <dbReference type="SAM" id="SignalP"/>
    </source>
</evidence>
<evidence type="ECO:0000259" key="29">
    <source>
        <dbReference type="PROSITE" id="PS01180"/>
    </source>
</evidence>
<evidence type="ECO:0000259" key="30">
    <source>
        <dbReference type="PROSITE" id="PS50923"/>
    </source>
</evidence>
<dbReference type="Pfam" id="PF00084">
    <property type="entry name" value="Sushi"/>
    <property type="match status" value="2"/>
</dbReference>
<dbReference type="CDD" id="cd00041">
    <property type="entry name" value="CUB"/>
    <property type="match status" value="2"/>
</dbReference>
<evidence type="ECO:0000256" key="20">
    <source>
        <dbReference type="ARBA" id="ARBA00066636"/>
    </source>
</evidence>
<evidence type="ECO:0000313" key="31">
    <source>
        <dbReference type="EMBL" id="KAB1268397.1"/>
    </source>
</evidence>
<dbReference type="InterPro" id="IPR000742">
    <property type="entry name" value="EGF"/>
</dbReference>
<evidence type="ECO:0000256" key="15">
    <source>
        <dbReference type="ARBA" id="ARBA00023157"/>
    </source>
</evidence>
<feature type="chain" id="PRO_5024454089" description="Complement C1s subcomponent" evidence="28">
    <location>
        <begin position="16"/>
        <end position="510"/>
    </location>
</feature>
<dbReference type="PANTHER" id="PTHR24255:SF10">
    <property type="entry name" value="MANNAN-BINDING LECTIN SERINE PROTEASE 2"/>
    <property type="match status" value="1"/>
</dbReference>
<dbReference type="InterPro" id="IPR000859">
    <property type="entry name" value="CUB_dom"/>
</dbReference>
<evidence type="ECO:0000313" key="32">
    <source>
        <dbReference type="Proteomes" id="UP000299084"/>
    </source>
</evidence>
<dbReference type="PROSITE" id="PS00010">
    <property type="entry name" value="ASX_HYDROXYL"/>
    <property type="match status" value="1"/>
</dbReference>
<evidence type="ECO:0000256" key="18">
    <source>
        <dbReference type="ARBA" id="ARBA00052771"/>
    </source>
</evidence>
<dbReference type="SUPFAM" id="SSF57535">
    <property type="entry name" value="Complement control module/SCR domain"/>
    <property type="match status" value="2"/>
</dbReference>
<evidence type="ECO:0000256" key="26">
    <source>
        <dbReference type="PROSITE-ProRule" id="PRU00059"/>
    </source>
</evidence>
<keyword evidence="12" id="KW-0720">Serine protease</keyword>
<evidence type="ECO:0000256" key="5">
    <source>
        <dbReference type="ARBA" id="ARBA00022659"/>
    </source>
</evidence>
<dbReference type="FunFam" id="2.10.70.10:FF:000084">
    <property type="entry name" value="Mannan-binding lectin serine protease 2"/>
    <property type="match status" value="1"/>
</dbReference>
<dbReference type="Gene3D" id="2.10.25.10">
    <property type="entry name" value="Laminin"/>
    <property type="match status" value="1"/>
</dbReference>